<reference evidence="1 2" key="1">
    <citation type="submission" date="2023-08" db="EMBL/GenBank/DDBJ databases">
        <title>Draft genome sequence of Algoriphagus taiwanensis.</title>
        <authorList>
            <person name="Takatani N."/>
            <person name="Hosokawa M."/>
            <person name="Sawabe T."/>
        </authorList>
    </citation>
    <scope>NUCLEOTIDE SEQUENCE [LARGE SCALE GENOMIC DNA]</scope>
    <source>
        <strain evidence="1 2">JCM 19755</strain>
    </source>
</reference>
<comment type="caution">
    <text evidence="1">The sequence shown here is derived from an EMBL/GenBank/DDBJ whole genome shotgun (WGS) entry which is preliminary data.</text>
</comment>
<proteinExistence type="predicted"/>
<keyword evidence="2" id="KW-1185">Reference proteome</keyword>
<evidence type="ECO:0000313" key="2">
    <source>
        <dbReference type="Proteomes" id="UP001307705"/>
    </source>
</evidence>
<sequence>MTIAELYAKLANKDFQDYNTAKLFWPVYMYGYDPKDEYKIRQEILDIRDRLHRPNTYLNVLTLDVFEEFLAFLDASSFGKKNKLEFYLENESSKPDKVHQALLKDANDAKFQEWIHKRISNHLEASEKFEVAYVFLYGWGAIFPYLRTSKFLNNFEKNVGKYKLIVFYPGKVKPRYNLFGLVNDENLYRATTLINE</sequence>
<dbReference type="EMBL" id="BTPE01000001">
    <property type="protein sequence ID" value="GMQ31921.1"/>
    <property type="molecule type" value="Genomic_DNA"/>
</dbReference>
<dbReference type="Proteomes" id="UP001307705">
    <property type="component" value="Unassembled WGS sequence"/>
</dbReference>
<dbReference type="Pfam" id="PF08747">
    <property type="entry name" value="BrxB"/>
    <property type="match status" value="1"/>
</dbReference>
<dbReference type="InterPro" id="IPR014858">
    <property type="entry name" value="BrxB"/>
</dbReference>
<name>A0ABQ6PWA0_9BACT</name>
<protein>
    <submittedName>
        <fullName evidence="1">DUF1788 domain-containing protein</fullName>
    </submittedName>
</protein>
<gene>
    <name evidence="1" type="ORF">Ataiwa_01930</name>
</gene>
<dbReference type="RefSeq" id="WP_338226770.1">
    <property type="nucleotide sequence ID" value="NZ_BTPE01000001.1"/>
</dbReference>
<accession>A0ABQ6PWA0</accession>
<evidence type="ECO:0000313" key="1">
    <source>
        <dbReference type="EMBL" id="GMQ31921.1"/>
    </source>
</evidence>
<organism evidence="1 2">
    <name type="scientific">Algoriphagus taiwanensis</name>
    <dbReference type="NCBI Taxonomy" id="1445656"/>
    <lineage>
        <taxon>Bacteria</taxon>
        <taxon>Pseudomonadati</taxon>
        <taxon>Bacteroidota</taxon>
        <taxon>Cytophagia</taxon>
        <taxon>Cytophagales</taxon>
        <taxon>Cyclobacteriaceae</taxon>
        <taxon>Algoriphagus</taxon>
    </lineage>
</organism>